<evidence type="ECO:0000313" key="4">
    <source>
        <dbReference type="Proteomes" id="UP000181860"/>
    </source>
</evidence>
<feature type="chain" id="PRO_5043567682" description="Secreted protein" evidence="1">
    <location>
        <begin position="22"/>
        <end position="220"/>
    </location>
</feature>
<reference evidence="3" key="2">
    <citation type="journal article" date="2022" name="Food Funct.">
        <title>Lactobacillus kefiranofaciens ZW18 from Kefir enhances the anti-tumor effect of anti-programmed cell death 1 (PD-1) immunotherapy by modulating the gut microbiota.</title>
        <authorList>
            <person name="Zhao J."/>
            <person name="Wang Y."/>
            <person name="Wang J."/>
            <person name="Lv M."/>
            <person name="Zhou C."/>
            <person name="Jia L."/>
            <person name="Geng W."/>
        </authorList>
    </citation>
    <scope>NUCLEOTIDE SEQUENCE</scope>
    <source>
        <strain evidence="3">ZW18</strain>
    </source>
</reference>
<proteinExistence type="predicted"/>
<gene>
    <name evidence="3" type="ORF">QEJ78_08170</name>
    <name evidence="2" type="ORF">SAMN02983011_02350</name>
</gene>
<dbReference type="Proteomes" id="UP001242513">
    <property type="component" value="Chromosome"/>
</dbReference>
<dbReference type="EMBL" id="FMXC01000056">
    <property type="protein sequence ID" value="SDA71499.1"/>
    <property type="molecule type" value="Genomic_DNA"/>
</dbReference>
<protein>
    <recommendedName>
        <fullName evidence="6">Secreted protein</fullName>
    </recommendedName>
</protein>
<evidence type="ECO:0000256" key="1">
    <source>
        <dbReference type="SAM" id="SignalP"/>
    </source>
</evidence>
<accession>A0AAX3UCW3</accession>
<keyword evidence="1" id="KW-0732">Signal</keyword>
<evidence type="ECO:0000313" key="3">
    <source>
        <dbReference type="EMBL" id="WGO85344.1"/>
    </source>
</evidence>
<dbReference type="AlphaFoldDB" id="A0AAX3UCW3"/>
<feature type="signal peptide" evidence="1">
    <location>
        <begin position="1"/>
        <end position="21"/>
    </location>
</feature>
<sequence>MGRFSKLAVSTAVAVSLLSVAVPTLTSSVQASTIESSQTQSKLSLSAQKKLDPYVTVENNHYVLSENAKKVVSEEEYNVAKQVIAQTNAAVENSGSVINKNTKVATNDFTLSNDENSVVSLNKGELATKRKKYHYGVNKVTYHWNYIRVYLNKTTTQAVAAGAVGGVGALIANYVSGGLATFAVGAISSSVSALVGSSIKGGVWVDYNFLARTVTSCGWQ</sequence>
<evidence type="ECO:0000313" key="2">
    <source>
        <dbReference type="EMBL" id="SDA71499.1"/>
    </source>
</evidence>
<reference evidence="2 4" key="1">
    <citation type="submission" date="2016-10" db="EMBL/GenBank/DDBJ databases">
        <authorList>
            <person name="Varghese N."/>
            <person name="Submissions S."/>
        </authorList>
    </citation>
    <scope>NUCLEOTIDE SEQUENCE [LARGE SCALE GENOMIC DNA]</scope>
    <source>
        <strain evidence="2 4">ATCC 43761</strain>
    </source>
</reference>
<evidence type="ECO:0008006" key="6">
    <source>
        <dbReference type="Google" id="ProtNLM"/>
    </source>
</evidence>
<evidence type="ECO:0000313" key="5">
    <source>
        <dbReference type="Proteomes" id="UP001242513"/>
    </source>
</evidence>
<dbReference type="EMBL" id="CP123735">
    <property type="protein sequence ID" value="WGO85344.1"/>
    <property type="molecule type" value="Genomic_DNA"/>
</dbReference>
<reference evidence="3" key="3">
    <citation type="submission" date="2023-04" db="EMBL/GenBank/DDBJ databases">
        <authorList>
            <person name="Wang Y."/>
        </authorList>
    </citation>
    <scope>NUCLEOTIDE SEQUENCE</scope>
    <source>
        <strain evidence="3">ZW18</strain>
    </source>
</reference>
<keyword evidence="4" id="KW-1185">Reference proteome</keyword>
<dbReference type="Proteomes" id="UP000181860">
    <property type="component" value="Unassembled WGS sequence"/>
</dbReference>
<organism evidence="3 5">
    <name type="scientific">Lactobacillus kefiranofaciens</name>
    <dbReference type="NCBI Taxonomy" id="267818"/>
    <lineage>
        <taxon>Bacteria</taxon>
        <taxon>Bacillati</taxon>
        <taxon>Bacillota</taxon>
        <taxon>Bacilli</taxon>
        <taxon>Lactobacillales</taxon>
        <taxon>Lactobacillaceae</taxon>
        <taxon>Lactobacillus</taxon>
    </lineage>
</organism>
<dbReference type="RefSeq" id="WP_013854973.1">
    <property type="nucleotide sequence ID" value="NZ_CP123735.1"/>
</dbReference>
<name>A0AAX3UCW3_9LACO</name>